<dbReference type="InParanoid" id="A0A098E294"/>
<dbReference type="EMBL" id="HG970334">
    <property type="protein sequence ID" value="CEF88221.1"/>
    <property type="molecule type" value="Genomic_DNA"/>
</dbReference>
<reference evidence="2" key="4">
    <citation type="submission" date="2017-01" db="UniProtKB">
        <authorList>
            <consortium name="EnsemblFungi"/>
        </authorList>
    </citation>
    <scope>IDENTIFICATION</scope>
    <source>
        <strain evidence="2">PH-1 / ATCC MYA-4620 / FGSC 9075 / NRRL 31084</strain>
    </source>
</reference>
<reference evidence="1 3" key="3">
    <citation type="journal article" date="2015" name="BMC Genomics">
        <title>The completed genome sequence of the pathogenic ascomycete fungus Fusarium graminearum.</title>
        <authorList>
            <person name="King R."/>
            <person name="Urban M."/>
            <person name="Hammond-Kosack M.C."/>
            <person name="Hassani-Pak K."/>
            <person name="Hammond-Kosack K.E."/>
        </authorList>
    </citation>
    <scope>NUCLEOTIDE SEQUENCE [LARGE SCALE GENOMIC DNA]</scope>
    <source>
        <strain evidence="3">ATCC MYA-4620 / CBS 123657 / FGSC 9075 / NRRL 31084 / PH-1</strain>
        <strain evidence="1">PH-1</strain>
    </source>
</reference>
<keyword evidence="3" id="KW-1185">Reference proteome</keyword>
<protein>
    <submittedName>
        <fullName evidence="1">Chromosome 3, complete genome</fullName>
    </submittedName>
</protein>
<dbReference type="AlphaFoldDB" id="A0A098E294"/>
<gene>
    <name evidence="2" type="primary">FG06360.1</name>
    <name evidence="1" type="ORF">FGRAMPH1_01T20129</name>
</gene>
<dbReference type="Proteomes" id="UP000070720">
    <property type="component" value="Chromosome 3"/>
</dbReference>
<evidence type="ECO:0000313" key="3">
    <source>
        <dbReference type="Proteomes" id="UP000070720"/>
    </source>
</evidence>
<reference evidence="2 3" key="2">
    <citation type="journal article" date="2010" name="Nature">
        <title>Comparative genomics reveals mobile pathogenicity chromosomes in Fusarium.</title>
        <authorList>
            <person name="Ma L.J."/>
            <person name="van der Does H.C."/>
            <person name="Borkovich K.A."/>
            <person name="Coleman J.J."/>
            <person name="Daboussi M.J."/>
            <person name="Di Pietro A."/>
            <person name="Dufresne M."/>
            <person name="Freitag M."/>
            <person name="Grabherr M."/>
            <person name="Henrissat B."/>
            <person name="Houterman P.M."/>
            <person name="Kang S."/>
            <person name="Shim W.B."/>
            <person name="Woloshuk C."/>
            <person name="Xie X."/>
            <person name="Xu J.R."/>
            <person name="Antoniw J."/>
            <person name="Baker S.E."/>
            <person name="Bluhm B.H."/>
            <person name="Breakspear A."/>
            <person name="Brown D.W."/>
            <person name="Butchko R.A."/>
            <person name="Chapman S."/>
            <person name="Coulson R."/>
            <person name="Coutinho P.M."/>
            <person name="Danchin E.G."/>
            <person name="Diener A."/>
            <person name="Gale L.R."/>
            <person name="Gardiner D.M."/>
            <person name="Goff S."/>
            <person name="Hammond-Kosack K.E."/>
            <person name="Hilburn K."/>
            <person name="Hua-Van A."/>
            <person name="Jonkers W."/>
            <person name="Kazan K."/>
            <person name="Kodira C.D."/>
            <person name="Koehrsen M."/>
            <person name="Kumar L."/>
            <person name="Lee Y.H."/>
            <person name="Li L."/>
            <person name="Manners J.M."/>
            <person name="Miranda-Saavedra D."/>
            <person name="Mukherjee M."/>
            <person name="Park G."/>
            <person name="Park J."/>
            <person name="Park S.Y."/>
            <person name="Proctor R.H."/>
            <person name="Regev A."/>
            <person name="Ruiz-Roldan M.C."/>
            <person name="Sain D."/>
            <person name="Sakthikumar S."/>
            <person name="Sykes S."/>
            <person name="Schwartz D.C."/>
            <person name="Turgeon B.G."/>
            <person name="Wapinski I."/>
            <person name="Yoder O."/>
            <person name="Young S."/>
            <person name="Zeng Q."/>
            <person name="Zhou S."/>
            <person name="Galagan J."/>
            <person name="Cuomo C.A."/>
            <person name="Kistler H.C."/>
            <person name="Rep M."/>
        </authorList>
    </citation>
    <scope>GENOME REANNOTATION</scope>
    <source>
        <strain evidence="3">ATCC MYA-4620 / CBS 123657 / FGSC 9075 / NRRL 31084 / PH-1</strain>
        <strain evidence="2">PH-1 / ATCC MYA-4620 / FGSC 9075 / NRRL 31084</strain>
    </source>
</reference>
<dbReference type="VEuPathDB" id="FungiDB:FGRAMPH1_01G20129"/>
<reference evidence="2 3" key="1">
    <citation type="journal article" date="2007" name="Science">
        <title>The Fusarium graminearum genome reveals a link between localized polymorphism and pathogen specialization.</title>
        <authorList>
            <person name="Cuomo C.A."/>
            <person name="Gueldener U."/>
            <person name="Xu J.-R."/>
            <person name="Trail F."/>
            <person name="Turgeon B.G."/>
            <person name="Di Pietro A."/>
            <person name="Walton J.D."/>
            <person name="Ma L.-J."/>
            <person name="Baker S.E."/>
            <person name="Rep M."/>
            <person name="Adam G."/>
            <person name="Antoniw J."/>
            <person name="Baldwin T."/>
            <person name="Calvo S.E."/>
            <person name="Chang Y.-L."/>
            <person name="DeCaprio D."/>
            <person name="Gale L.R."/>
            <person name="Gnerre S."/>
            <person name="Goswami R.S."/>
            <person name="Hammond-Kosack K."/>
            <person name="Harris L.J."/>
            <person name="Hilburn K."/>
            <person name="Kennell J.C."/>
            <person name="Kroken S."/>
            <person name="Magnuson J.K."/>
            <person name="Mannhaupt G."/>
            <person name="Mauceli E.W."/>
            <person name="Mewes H.-W."/>
            <person name="Mitterbauer R."/>
            <person name="Muehlbauer G."/>
            <person name="Muensterkoetter M."/>
            <person name="Nelson D."/>
            <person name="O'Donnell K."/>
            <person name="Ouellet T."/>
            <person name="Qi W."/>
            <person name="Quesneville H."/>
            <person name="Roncero M.I.G."/>
            <person name="Seong K.-Y."/>
            <person name="Tetko I.V."/>
            <person name="Urban M."/>
            <person name="Waalwijk C."/>
            <person name="Ward T.J."/>
            <person name="Yao J."/>
            <person name="Birren B.W."/>
            <person name="Kistler H.C."/>
        </authorList>
    </citation>
    <scope>NUCLEOTIDE SEQUENCE [LARGE SCALE GENOMIC DNA]</scope>
    <source>
        <strain evidence="3">ATCC MYA-4620 / CBS 123657 / FGSC 9075 / NRRL 31084 / PH-1</strain>
        <strain evidence="2">PH-1 / ATCC MYA-4620 / FGSC 9075 / NRRL 31084</strain>
    </source>
</reference>
<evidence type="ECO:0000313" key="1">
    <source>
        <dbReference type="EMBL" id="CEF88221.1"/>
    </source>
</evidence>
<proteinExistence type="predicted"/>
<evidence type="ECO:0000313" key="2">
    <source>
        <dbReference type="EnsemblFungi" id="CEF88221"/>
    </source>
</evidence>
<organism evidence="1 3">
    <name type="scientific">Gibberella zeae (strain ATCC MYA-4620 / CBS 123657 / FGSC 9075 / NRRL 31084 / PH-1)</name>
    <name type="common">Wheat head blight fungus</name>
    <name type="synonym">Fusarium graminearum</name>
    <dbReference type="NCBI Taxonomy" id="229533"/>
    <lineage>
        <taxon>Eukaryota</taxon>
        <taxon>Fungi</taxon>
        <taxon>Dikarya</taxon>
        <taxon>Ascomycota</taxon>
        <taxon>Pezizomycotina</taxon>
        <taxon>Sordariomycetes</taxon>
        <taxon>Hypocreomycetidae</taxon>
        <taxon>Hypocreales</taxon>
        <taxon>Nectriaceae</taxon>
        <taxon>Fusarium</taxon>
    </lineage>
</organism>
<sequence length="81" mass="9351">MLNESQLSMRETLSTARYCYHSTRTRTSQWVIVLDSPLHGSQFKMPPRILTTAHLAKVSVELCKFCGSTVETLRNRYFVQV</sequence>
<accession>A0A098E294</accession>
<dbReference type="EnsemblFungi" id="CEF88221">
    <property type="protein sequence ID" value="CEF88221"/>
    <property type="gene ID" value="FGRRES_06360"/>
</dbReference>
<name>A0A098E294_GIBZE</name>
<accession>A0A0E0SP58</accession>